<dbReference type="InterPro" id="IPR012551">
    <property type="entry name" value="DUF1707_SHOCT-like"/>
</dbReference>
<keyword evidence="1" id="KW-0175">Coiled coil</keyword>
<protein>
    <recommendedName>
        <fullName evidence="2">DUF1707 domain-containing protein</fullName>
    </recommendedName>
</protein>
<dbReference type="PANTHER" id="PTHR40763">
    <property type="entry name" value="MEMBRANE PROTEIN-RELATED"/>
    <property type="match status" value="1"/>
</dbReference>
<feature type="coiled-coil region" evidence="1">
    <location>
        <begin position="26"/>
        <end position="53"/>
    </location>
</feature>
<sequence>MSASHSPDENPVLRTRVGNAERDAVVEQLHEAAAEGRLELEELTERIESALQAKTFADLDPLVADLPIVPPSQAYAARNPGLAQGGFPPAPSYGAAAGHVPVPAQAAGSSPDNPFELSAGMEDTRRRGRWTVPAYLRSDPSMATVEWNFLEASTPHSVISLDVTSSWGTTLVVVPEDWGVNVDGLKKTWGSIRSKVAVEPRPGSPLIRVTGNVGWGTFSARHANWWDRQRLGR</sequence>
<dbReference type="EMBL" id="BMFY01000014">
    <property type="protein sequence ID" value="GGA23960.1"/>
    <property type="molecule type" value="Genomic_DNA"/>
</dbReference>
<reference evidence="3" key="2">
    <citation type="submission" date="2020-09" db="EMBL/GenBank/DDBJ databases">
        <authorList>
            <person name="Sun Q."/>
            <person name="Zhou Y."/>
        </authorList>
    </citation>
    <scope>NUCLEOTIDE SEQUENCE</scope>
    <source>
        <strain evidence="3">CGMCC 1.12785</strain>
    </source>
</reference>
<keyword evidence="4" id="KW-1185">Reference proteome</keyword>
<name>A0A8J2U0D1_9MICO</name>
<comment type="caution">
    <text evidence="3">The sequence shown here is derived from an EMBL/GenBank/DDBJ whole genome shotgun (WGS) entry which is preliminary data.</text>
</comment>
<dbReference type="PANTHER" id="PTHR40763:SF5">
    <property type="entry name" value="MEMBRANE PROTEIN"/>
    <property type="match status" value="1"/>
</dbReference>
<dbReference type="Pfam" id="PF08044">
    <property type="entry name" value="DUF1707"/>
    <property type="match status" value="1"/>
</dbReference>
<evidence type="ECO:0000259" key="2">
    <source>
        <dbReference type="Pfam" id="PF08044"/>
    </source>
</evidence>
<feature type="domain" description="DUF1707" evidence="2">
    <location>
        <begin position="15"/>
        <end position="67"/>
    </location>
</feature>
<evidence type="ECO:0000313" key="4">
    <source>
        <dbReference type="Proteomes" id="UP000616114"/>
    </source>
</evidence>
<evidence type="ECO:0000313" key="3">
    <source>
        <dbReference type="EMBL" id="GGA23960.1"/>
    </source>
</evidence>
<dbReference type="Proteomes" id="UP000616114">
    <property type="component" value="Unassembled WGS sequence"/>
</dbReference>
<organism evidence="3 4">
    <name type="scientific">Sediminivirga luteola</name>
    <dbReference type="NCBI Taxonomy" id="1774748"/>
    <lineage>
        <taxon>Bacteria</taxon>
        <taxon>Bacillati</taxon>
        <taxon>Actinomycetota</taxon>
        <taxon>Actinomycetes</taxon>
        <taxon>Micrococcales</taxon>
        <taxon>Brevibacteriaceae</taxon>
        <taxon>Sediminivirga</taxon>
    </lineage>
</organism>
<evidence type="ECO:0000256" key="1">
    <source>
        <dbReference type="SAM" id="Coils"/>
    </source>
</evidence>
<gene>
    <name evidence="3" type="ORF">GCM10011333_28750</name>
</gene>
<reference evidence="3" key="1">
    <citation type="journal article" date="2014" name="Int. J. Syst. Evol. Microbiol.">
        <title>Complete genome sequence of Corynebacterium casei LMG S-19264T (=DSM 44701T), isolated from a smear-ripened cheese.</title>
        <authorList>
            <consortium name="US DOE Joint Genome Institute (JGI-PGF)"/>
            <person name="Walter F."/>
            <person name="Albersmeier A."/>
            <person name="Kalinowski J."/>
            <person name="Ruckert C."/>
        </authorList>
    </citation>
    <scope>NUCLEOTIDE SEQUENCE</scope>
    <source>
        <strain evidence="3">CGMCC 1.12785</strain>
    </source>
</reference>
<accession>A0A8J2U0D1</accession>
<dbReference type="AlphaFoldDB" id="A0A8J2U0D1"/>
<proteinExistence type="predicted"/>
<dbReference type="RefSeq" id="WP_188551583.1">
    <property type="nucleotide sequence ID" value="NZ_BMFY01000014.1"/>
</dbReference>